<proteinExistence type="inferred from homology"/>
<dbReference type="SUPFAM" id="SSF54001">
    <property type="entry name" value="Cysteine proteinases"/>
    <property type="match status" value="1"/>
</dbReference>
<dbReference type="GeneID" id="19046116"/>
<dbReference type="HOGENOM" id="CLU_507574_0_0_1"/>
<dbReference type="Proteomes" id="UP000013827">
    <property type="component" value="Unassembled WGS sequence"/>
</dbReference>
<dbReference type="STRING" id="2903.R1DUE2"/>
<dbReference type="PRINTS" id="PR00705">
    <property type="entry name" value="PAPAIN"/>
</dbReference>
<dbReference type="GO" id="GO:0008234">
    <property type="term" value="F:cysteine-type peptidase activity"/>
    <property type="evidence" value="ECO:0007669"/>
    <property type="project" value="InterPro"/>
</dbReference>
<dbReference type="PaxDb" id="2903-EOD18115"/>
<dbReference type="GO" id="GO:0006508">
    <property type="term" value="P:proteolysis"/>
    <property type="evidence" value="ECO:0007669"/>
    <property type="project" value="InterPro"/>
</dbReference>
<evidence type="ECO:0000256" key="3">
    <source>
        <dbReference type="SAM" id="MobiDB-lite"/>
    </source>
</evidence>
<dbReference type="PROSITE" id="PS00139">
    <property type="entry name" value="THIOL_PROTEASE_CYS"/>
    <property type="match status" value="1"/>
</dbReference>
<dbReference type="eggNOG" id="KOG1543">
    <property type="taxonomic scope" value="Eukaryota"/>
</dbReference>
<feature type="region of interest" description="Disordered" evidence="3">
    <location>
        <begin position="1"/>
        <end position="87"/>
    </location>
</feature>
<protein>
    <submittedName>
        <fullName evidence="6">Uncharacterized protein</fullName>
    </submittedName>
</protein>
<dbReference type="PANTHER" id="PTHR12411">
    <property type="entry name" value="CYSTEINE PROTEASE FAMILY C1-RELATED"/>
    <property type="match status" value="1"/>
</dbReference>
<evidence type="ECO:0000256" key="2">
    <source>
        <dbReference type="ARBA" id="ARBA00023157"/>
    </source>
</evidence>
<keyword evidence="7" id="KW-1185">Reference proteome</keyword>
<dbReference type="InterPro" id="IPR000668">
    <property type="entry name" value="Peptidase_C1A_C"/>
</dbReference>
<dbReference type="InterPro" id="IPR013128">
    <property type="entry name" value="Peptidase_C1A"/>
</dbReference>
<name>A0A0D3J3N0_EMIH1</name>
<feature type="domain" description="Peptidase C1A papain C-terminal" evidence="4">
    <location>
        <begin position="278"/>
        <end position="511"/>
    </location>
</feature>
<feature type="compositionally biased region" description="Basic and acidic residues" evidence="3">
    <location>
        <begin position="57"/>
        <end position="71"/>
    </location>
</feature>
<evidence type="ECO:0000259" key="5">
    <source>
        <dbReference type="SMART" id="SM00848"/>
    </source>
</evidence>
<dbReference type="InterPro" id="IPR039417">
    <property type="entry name" value="Peptidase_C1A_papain-like"/>
</dbReference>
<feature type="domain" description="Cathepsin propeptide inhibitor" evidence="5">
    <location>
        <begin position="189"/>
        <end position="245"/>
    </location>
</feature>
<dbReference type="SMART" id="SM00848">
    <property type="entry name" value="Inhibitor_I29"/>
    <property type="match status" value="1"/>
</dbReference>
<evidence type="ECO:0000259" key="4">
    <source>
        <dbReference type="SMART" id="SM00645"/>
    </source>
</evidence>
<keyword evidence="2" id="KW-1015">Disulfide bond</keyword>
<accession>A0A0D3J3N0</accession>
<dbReference type="KEGG" id="ehx:EMIHUDRAFT_461333"/>
<evidence type="ECO:0000313" key="7">
    <source>
        <dbReference type="Proteomes" id="UP000013827"/>
    </source>
</evidence>
<dbReference type="InterPro" id="IPR038765">
    <property type="entry name" value="Papain-like_cys_pep_sf"/>
</dbReference>
<dbReference type="Pfam" id="PF08246">
    <property type="entry name" value="Inhibitor_I29"/>
    <property type="match status" value="1"/>
</dbReference>
<dbReference type="InterPro" id="IPR000169">
    <property type="entry name" value="Pept_cys_AS"/>
</dbReference>
<dbReference type="CDD" id="cd02248">
    <property type="entry name" value="Peptidase_C1A"/>
    <property type="match status" value="1"/>
</dbReference>
<reference evidence="6" key="2">
    <citation type="submission" date="2024-10" db="UniProtKB">
        <authorList>
            <consortium name="EnsemblProtists"/>
        </authorList>
    </citation>
    <scope>IDENTIFICATION</scope>
</reference>
<dbReference type="RefSeq" id="XP_005770544.1">
    <property type="nucleotide sequence ID" value="XM_005770487.1"/>
</dbReference>
<dbReference type="AlphaFoldDB" id="A0A0D3J3N0"/>
<dbReference type="InterPro" id="IPR013201">
    <property type="entry name" value="Prot_inhib_I29"/>
</dbReference>
<comment type="similarity">
    <text evidence="1">Belongs to the peptidase C1 family.</text>
</comment>
<sequence>MVPLGKERAPAPSTTSSAQHSRRRAGVIRQAQPEAPGHQLAASHAASEKRKANKMTPMERRAKRAADEKRRWHEKRKATRESAAKFSMASEDPEKVIASLLDELVAEVAEVRDEVDEGELQEELEKLVIARSGSPLLEDTGTCEAAELELRADGYGAARGDDEPSSKRGRDSLCTLAATRWHELDGYHFERYRQEFGKMYATAEEAAAREAAFNKKLKEVRSHNAAGHSWKRGVNHLTDRTPEELSVLHGLDRALLFSQKHALSTAKPARPFTKADEVPSGVDWRRQGAVTPVKNQGHCGSCWTFASAETVESRWFLKTGELQDLSEQFILDCTPNPHACGGTGGCGGGTAALAYERLKALGGLPSEWVYPYLAGQTSGGDTKCHGLPLGGLEQPHGGAVAKAANVSGHVSLEPNSYDAVMHALTAGPLAVSVDAGGWHDYEEGVFGGGNHSHPRLDHLVQLVGYGTTPAGADYFLVRNSWTPRWGEGGYMKVARSRDAPCGVDLHPMDGDGCKGGPATVKVCGQSGILYDGVYPLV</sequence>
<dbReference type="OMA" id="NLTHEMI"/>
<dbReference type="SMART" id="SM00645">
    <property type="entry name" value="Pept_C1"/>
    <property type="match status" value="1"/>
</dbReference>
<reference evidence="7" key="1">
    <citation type="journal article" date="2013" name="Nature">
        <title>Pan genome of the phytoplankton Emiliania underpins its global distribution.</title>
        <authorList>
            <person name="Read B.A."/>
            <person name="Kegel J."/>
            <person name="Klute M.J."/>
            <person name="Kuo A."/>
            <person name="Lefebvre S.C."/>
            <person name="Maumus F."/>
            <person name="Mayer C."/>
            <person name="Miller J."/>
            <person name="Monier A."/>
            <person name="Salamov A."/>
            <person name="Young J."/>
            <person name="Aguilar M."/>
            <person name="Claverie J.M."/>
            <person name="Frickenhaus S."/>
            <person name="Gonzalez K."/>
            <person name="Herman E.K."/>
            <person name="Lin Y.C."/>
            <person name="Napier J."/>
            <person name="Ogata H."/>
            <person name="Sarno A.F."/>
            <person name="Shmutz J."/>
            <person name="Schroeder D."/>
            <person name="de Vargas C."/>
            <person name="Verret F."/>
            <person name="von Dassow P."/>
            <person name="Valentin K."/>
            <person name="Van de Peer Y."/>
            <person name="Wheeler G."/>
            <person name="Dacks J.B."/>
            <person name="Delwiche C.F."/>
            <person name="Dyhrman S.T."/>
            <person name="Glockner G."/>
            <person name="John U."/>
            <person name="Richards T."/>
            <person name="Worden A.Z."/>
            <person name="Zhang X."/>
            <person name="Grigoriev I.V."/>
            <person name="Allen A.E."/>
            <person name="Bidle K."/>
            <person name="Borodovsky M."/>
            <person name="Bowler C."/>
            <person name="Brownlee C."/>
            <person name="Cock J.M."/>
            <person name="Elias M."/>
            <person name="Gladyshev V.N."/>
            <person name="Groth M."/>
            <person name="Guda C."/>
            <person name="Hadaegh A."/>
            <person name="Iglesias-Rodriguez M.D."/>
            <person name="Jenkins J."/>
            <person name="Jones B.M."/>
            <person name="Lawson T."/>
            <person name="Leese F."/>
            <person name="Lindquist E."/>
            <person name="Lobanov A."/>
            <person name="Lomsadze A."/>
            <person name="Malik S.B."/>
            <person name="Marsh M.E."/>
            <person name="Mackinder L."/>
            <person name="Mock T."/>
            <person name="Mueller-Roeber B."/>
            <person name="Pagarete A."/>
            <person name="Parker M."/>
            <person name="Probert I."/>
            <person name="Quesneville H."/>
            <person name="Raines C."/>
            <person name="Rensing S.A."/>
            <person name="Riano-Pachon D.M."/>
            <person name="Richier S."/>
            <person name="Rokitta S."/>
            <person name="Shiraiwa Y."/>
            <person name="Soanes D.M."/>
            <person name="van der Giezen M."/>
            <person name="Wahlund T.M."/>
            <person name="Williams B."/>
            <person name="Wilson W."/>
            <person name="Wolfe G."/>
            <person name="Wurch L.L."/>
        </authorList>
    </citation>
    <scope>NUCLEOTIDE SEQUENCE</scope>
</reference>
<dbReference type="Pfam" id="PF00112">
    <property type="entry name" value="Peptidase_C1"/>
    <property type="match status" value="1"/>
</dbReference>
<evidence type="ECO:0000313" key="6">
    <source>
        <dbReference type="EnsemblProtists" id="EOD18115"/>
    </source>
</evidence>
<dbReference type="Gene3D" id="3.90.70.10">
    <property type="entry name" value="Cysteine proteinases"/>
    <property type="match status" value="1"/>
</dbReference>
<dbReference type="EnsemblProtists" id="EOD18115">
    <property type="protein sequence ID" value="EOD18115"/>
    <property type="gene ID" value="EMIHUDRAFT_461333"/>
</dbReference>
<evidence type="ECO:0000256" key="1">
    <source>
        <dbReference type="ARBA" id="ARBA00008455"/>
    </source>
</evidence>
<organism evidence="6 7">
    <name type="scientific">Emiliania huxleyi (strain CCMP1516)</name>
    <dbReference type="NCBI Taxonomy" id="280463"/>
    <lineage>
        <taxon>Eukaryota</taxon>
        <taxon>Haptista</taxon>
        <taxon>Haptophyta</taxon>
        <taxon>Prymnesiophyceae</taxon>
        <taxon>Isochrysidales</taxon>
        <taxon>Noelaerhabdaceae</taxon>
        <taxon>Emiliania</taxon>
    </lineage>
</organism>